<comment type="caution">
    <text evidence="3">The sequence shown here is derived from an EMBL/GenBank/DDBJ whole genome shotgun (WGS) entry which is preliminary data.</text>
</comment>
<name>A0ABS4TLW9_9PSEU</name>
<dbReference type="RefSeq" id="WP_209642611.1">
    <property type="nucleotide sequence ID" value="NZ_JAGINW010000001.1"/>
</dbReference>
<sequence>MSTGAIIAIIVVVVLVVAAAVFLLMPQMRSQRLRRRFGPEYDHAVSNNGDRRAAEKELTDRERRHSEYDLHPIPPENREKYRAEWNRVQERFVDEPVESVAQADRLVNVVVADLGYPSEGYDRQLADLSVRHAHTVEHYRTAHDTHVRQDASTDDLRTALISYRKVFEDLLDHGVDGRHTKHNKTEAVQRG</sequence>
<feature type="transmembrane region" description="Helical" evidence="2">
    <location>
        <begin position="6"/>
        <end position="25"/>
    </location>
</feature>
<evidence type="ECO:0000256" key="1">
    <source>
        <dbReference type="SAM" id="MobiDB-lite"/>
    </source>
</evidence>
<accession>A0ABS4TLW9</accession>
<reference evidence="3 4" key="1">
    <citation type="submission" date="2021-03" db="EMBL/GenBank/DDBJ databases">
        <title>Sequencing the genomes of 1000 actinobacteria strains.</title>
        <authorList>
            <person name="Klenk H.-P."/>
        </authorList>
    </citation>
    <scope>NUCLEOTIDE SEQUENCE [LARGE SCALE GENOMIC DNA]</scope>
    <source>
        <strain evidence="3 4">DSM 46670</strain>
    </source>
</reference>
<feature type="region of interest" description="Disordered" evidence="1">
    <location>
        <begin position="44"/>
        <end position="75"/>
    </location>
</feature>
<keyword evidence="2" id="KW-1133">Transmembrane helix</keyword>
<keyword evidence="2" id="KW-0812">Transmembrane</keyword>
<proteinExistence type="predicted"/>
<organism evidence="3 4">
    <name type="scientific">Kibdelosporangium banguiense</name>
    <dbReference type="NCBI Taxonomy" id="1365924"/>
    <lineage>
        <taxon>Bacteria</taxon>
        <taxon>Bacillati</taxon>
        <taxon>Actinomycetota</taxon>
        <taxon>Actinomycetes</taxon>
        <taxon>Pseudonocardiales</taxon>
        <taxon>Pseudonocardiaceae</taxon>
        <taxon>Kibdelosporangium</taxon>
    </lineage>
</organism>
<keyword evidence="4" id="KW-1185">Reference proteome</keyword>
<gene>
    <name evidence="3" type="ORF">JOF56_005793</name>
</gene>
<dbReference type="EMBL" id="JAGINW010000001">
    <property type="protein sequence ID" value="MBP2325408.1"/>
    <property type="molecule type" value="Genomic_DNA"/>
</dbReference>
<evidence type="ECO:0000313" key="4">
    <source>
        <dbReference type="Proteomes" id="UP001519332"/>
    </source>
</evidence>
<dbReference type="Proteomes" id="UP001519332">
    <property type="component" value="Unassembled WGS sequence"/>
</dbReference>
<keyword evidence="2" id="KW-0472">Membrane</keyword>
<evidence type="ECO:0000313" key="3">
    <source>
        <dbReference type="EMBL" id="MBP2325408.1"/>
    </source>
</evidence>
<protein>
    <submittedName>
        <fullName evidence="3">ABC-type nickel/cobalt efflux system permease component RcnA</fullName>
    </submittedName>
</protein>
<evidence type="ECO:0000256" key="2">
    <source>
        <dbReference type="SAM" id="Phobius"/>
    </source>
</evidence>